<evidence type="ECO:0000256" key="5">
    <source>
        <dbReference type="ARBA" id="ARBA00022692"/>
    </source>
</evidence>
<dbReference type="GO" id="GO:0016763">
    <property type="term" value="F:pentosyltransferase activity"/>
    <property type="evidence" value="ECO:0007669"/>
    <property type="project" value="TreeGrafter"/>
</dbReference>
<feature type="transmembrane region" description="Helical" evidence="8">
    <location>
        <begin position="278"/>
        <end position="295"/>
    </location>
</feature>
<evidence type="ECO:0000256" key="4">
    <source>
        <dbReference type="ARBA" id="ARBA00022679"/>
    </source>
</evidence>
<proteinExistence type="predicted"/>
<accession>A0A7K0BZQ5</accession>
<dbReference type="OrthoDB" id="5166595at2"/>
<protein>
    <recommendedName>
        <fullName evidence="9">Glycosyltransferase RgtA/B/C/D-like domain-containing protein</fullName>
    </recommendedName>
</protein>
<sequence>MGEGNRDAREPLPPFAAAQVLAVAAVLAGVLTALSARYGPHRDELYFLAAAGHPAWGYVDQPPLTPMIAKATTALFGRSVPGLRVAATLACAAAVVAIAAIARELGGGRRAQVLAAVLTAASGYVLGIGHMVSTATFDMLAWIVLSLLALRLLRTGDGRWWLPIGVTAGIAMQNKYLVVLLAAALAAAVALTGPRRTLRGPWPLAGVAAALLIALPNLWWQAAHGWPQLTVAGGISADDGAENRLMLVPLQIVYLSPLFVPVWVAGALRLRRDPALRWARALPPAYLLLCGLVLATGGKPYYALPLLIVLMAAGCAPLARWLRGGARWAAGAAALLVAAAMSALVALPLLPVSALAVPNAVDPEQGEQVGWPALARAAAAGWARIPAERRGRAVIFTENYGEAGAIAFYGPRLGLPAPYSGHMAFADWGPPPDDRDGPVLIITQRGDRGHERFFSSCRRVAETRTGVDNEEDRGPVLLCEGPHRPWSALWPELRHYY</sequence>
<keyword evidence="4" id="KW-0808">Transferase</keyword>
<gene>
    <name evidence="10" type="ORF">ACRB68_47650</name>
</gene>
<evidence type="ECO:0000259" key="9">
    <source>
        <dbReference type="Pfam" id="PF13231"/>
    </source>
</evidence>
<feature type="transmembrane region" description="Helical" evidence="8">
    <location>
        <begin position="246"/>
        <end position="266"/>
    </location>
</feature>
<dbReference type="EMBL" id="WEGH01000003">
    <property type="protein sequence ID" value="MQY06670.1"/>
    <property type="molecule type" value="Genomic_DNA"/>
</dbReference>
<feature type="transmembrane region" description="Helical" evidence="8">
    <location>
        <begin position="83"/>
        <end position="101"/>
    </location>
</feature>
<evidence type="ECO:0000313" key="10">
    <source>
        <dbReference type="EMBL" id="MQY06670.1"/>
    </source>
</evidence>
<dbReference type="GO" id="GO:0005886">
    <property type="term" value="C:plasma membrane"/>
    <property type="evidence" value="ECO:0007669"/>
    <property type="project" value="UniProtKB-SubCell"/>
</dbReference>
<feature type="transmembrane region" description="Helical" evidence="8">
    <location>
        <begin position="301"/>
        <end position="322"/>
    </location>
</feature>
<evidence type="ECO:0000256" key="6">
    <source>
        <dbReference type="ARBA" id="ARBA00022989"/>
    </source>
</evidence>
<dbReference type="InterPro" id="IPR038731">
    <property type="entry name" value="RgtA/B/C-like"/>
</dbReference>
<keyword evidence="11" id="KW-1185">Reference proteome</keyword>
<dbReference type="GO" id="GO:0009103">
    <property type="term" value="P:lipopolysaccharide biosynthetic process"/>
    <property type="evidence" value="ECO:0007669"/>
    <property type="project" value="UniProtKB-ARBA"/>
</dbReference>
<feature type="transmembrane region" description="Helical" evidence="8">
    <location>
        <begin position="12"/>
        <end position="34"/>
    </location>
</feature>
<feature type="transmembrane region" description="Helical" evidence="8">
    <location>
        <begin position="176"/>
        <end position="193"/>
    </location>
</feature>
<evidence type="ECO:0000313" key="11">
    <source>
        <dbReference type="Proteomes" id="UP000487268"/>
    </source>
</evidence>
<organism evidence="10 11">
    <name type="scientific">Actinomadura macrotermitis</name>
    <dbReference type="NCBI Taxonomy" id="2585200"/>
    <lineage>
        <taxon>Bacteria</taxon>
        <taxon>Bacillati</taxon>
        <taxon>Actinomycetota</taxon>
        <taxon>Actinomycetes</taxon>
        <taxon>Streptosporangiales</taxon>
        <taxon>Thermomonosporaceae</taxon>
        <taxon>Actinomadura</taxon>
    </lineage>
</organism>
<evidence type="ECO:0000256" key="2">
    <source>
        <dbReference type="ARBA" id="ARBA00022475"/>
    </source>
</evidence>
<feature type="transmembrane region" description="Helical" evidence="8">
    <location>
        <begin position="329"/>
        <end position="350"/>
    </location>
</feature>
<keyword evidence="3" id="KW-0328">Glycosyltransferase</keyword>
<dbReference type="AlphaFoldDB" id="A0A7K0BZQ5"/>
<comment type="subcellular location">
    <subcellularLocation>
        <location evidence="1">Cell membrane</location>
        <topology evidence="1">Multi-pass membrane protein</topology>
    </subcellularLocation>
</comment>
<dbReference type="InterPro" id="IPR050297">
    <property type="entry name" value="LipidA_mod_glycosyltrf_83"/>
</dbReference>
<evidence type="ECO:0000256" key="1">
    <source>
        <dbReference type="ARBA" id="ARBA00004651"/>
    </source>
</evidence>
<dbReference type="Pfam" id="PF13231">
    <property type="entry name" value="PMT_2"/>
    <property type="match status" value="1"/>
</dbReference>
<dbReference type="PANTHER" id="PTHR33908:SF11">
    <property type="entry name" value="MEMBRANE PROTEIN"/>
    <property type="match status" value="1"/>
</dbReference>
<evidence type="ECO:0000256" key="7">
    <source>
        <dbReference type="ARBA" id="ARBA00023136"/>
    </source>
</evidence>
<reference evidence="10 11" key="1">
    <citation type="submission" date="2019-10" db="EMBL/GenBank/DDBJ databases">
        <title>Actinomadura rubteroloni sp. nov. and Actinomadura macrotermitis sp. nov., isolated from the gut of fungus growing-termite Macrotermes natalensis.</title>
        <authorList>
            <person name="Benndorf R."/>
            <person name="Martin K."/>
            <person name="Kuefner M."/>
            <person name="De Beer W."/>
            <person name="Kaster A.-K."/>
            <person name="Vollmers J."/>
            <person name="Poulsen M."/>
            <person name="Beemelmanns C."/>
        </authorList>
    </citation>
    <scope>NUCLEOTIDE SEQUENCE [LARGE SCALE GENOMIC DNA]</scope>
    <source>
        <strain evidence="10 11">RB68</strain>
    </source>
</reference>
<keyword evidence="7 8" id="KW-0472">Membrane</keyword>
<name>A0A7K0BZQ5_9ACTN</name>
<evidence type="ECO:0000256" key="3">
    <source>
        <dbReference type="ARBA" id="ARBA00022676"/>
    </source>
</evidence>
<evidence type="ECO:0000256" key="8">
    <source>
        <dbReference type="SAM" id="Phobius"/>
    </source>
</evidence>
<dbReference type="Proteomes" id="UP000487268">
    <property type="component" value="Unassembled WGS sequence"/>
</dbReference>
<feature type="transmembrane region" description="Helical" evidence="8">
    <location>
        <begin position="200"/>
        <end position="220"/>
    </location>
</feature>
<keyword evidence="5 8" id="KW-0812">Transmembrane</keyword>
<keyword evidence="2" id="KW-1003">Cell membrane</keyword>
<keyword evidence="6 8" id="KW-1133">Transmembrane helix</keyword>
<feature type="domain" description="Glycosyltransferase RgtA/B/C/D-like" evidence="9">
    <location>
        <begin position="60"/>
        <end position="220"/>
    </location>
</feature>
<dbReference type="PANTHER" id="PTHR33908">
    <property type="entry name" value="MANNOSYLTRANSFERASE YKCB-RELATED"/>
    <property type="match status" value="1"/>
</dbReference>
<comment type="caution">
    <text evidence="10">The sequence shown here is derived from an EMBL/GenBank/DDBJ whole genome shotgun (WGS) entry which is preliminary data.</text>
</comment>
<dbReference type="RefSeq" id="WP_153536065.1">
    <property type="nucleotide sequence ID" value="NZ_WEGH01000003.1"/>
</dbReference>